<dbReference type="SUPFAM" id="SSF51735">
    <property type="entry name" value="NAD(P)-binding Rossmann-fold domains"/>
    <property type="match status" value="1"/>
</dbReference>
<evidence type="ECO:0000256" key="1">
    <source>
        <dbReference type="ARBA" id="ARBA00006484"/>
    </source>
</evidence>
<gene>
    <name evidence="5" type="ORF">PZT46_20750</name>
    <name evidence="4" type="ORF">SJ059_10720</name>
</gene>
<dbReference type="RefSeq" id="WP_015367978.1">
    <property type="nucleotide sequence ID" value="NZ_CABGSS010000001.1"/>
</dbReference>
<dbReference type="AlphaFoldDB" id="A0AAW9LUI1"/>
<name>A0AAW9LUI1_KLEAE</name>
<dbReference type="PANTHER" id="PTHR42879">
    <property type="entry name" value="3-OXOACYL-(ACYL-CARRIER-PROTEIN) REDUCTASE"/>
    <property type="match status" value="1"/>
</dbReference>
<evidence type="ECO:0000313" key="4">
    <source>
        <dbReference type="EMBL" id="MDX7014931.1"/>
    </source>
</evidence>
<organism evidence="5 6">
    <name type="scientific">Klebsiella aerogenes</name>
    <name type="common">Enterobacter aerogenes</name>
    <dbReference type="NCBI Taxonomy" id="548"/>
    <lineage>
        <taxon>Bacteria</taxon>
        <taxon>Pseudomonadati</taxon>
        <taxon>Pseudomonadota</taxon>
        <taxon>Gammaproteobacteria</taxon>
        <taxon>Enterobacterales</taxon>
        <taxon>Enterobacteriaceae</taxon>
        <taxon>Klebsiella/Raoultella group</taxon>
        <taxon>Klebsiella</taxon>
    </lineage>
</organism>
<evidence type="ECO:0000259" key="3">
    <source>
        <dbReference type="SMART" id="SM00822"/>
    </source>
</evidence>
<dbReference type="EMBL" id="JAWZZT010000007">
    <property type="protein sequence ID" value="MDX7014931.1"/>
    <property type="molecule type" value="Genomic_DNA"/>
</dbReference>
<dbReference type="GO" id="GO:0016491">
    <property type="term" value="F:oxidoreductase activity"/>
    <property type="evidence" value="ECO:0007669"/>
    <property type="project" value="UniProtKB-KW"/>
</dbReference>
<evidence type="ECO:0000313" key="6">
    <source>
        <dbReference type="Proteomes" id="UP001303386"/>
    </source>
</evidence>
<comment type="caution">
    <text evidence="5">The sequence shown here is derived from an EMBL/GenBank/DDBJ whole genome shotgun (WGS) entry which is preliminary data.</text>
</comment>
<evidence type="ECO:0000313" key="5">
    <source>
        <dbReference type="EMBL" id="MEA8801673.1"/>
    </source>
</evidence>
<dbReference type="GO" id="GO:0032787">
    <property type="term" value="P:monocarboxylic acid metabolic process"/>
    <property type="evidence" value="ECO:0007669"/>
    <property type="project" value="UniProtKB-ARBA"/>
</dbReference>
<dbReference type="InterPro" id="IPR020904">
    <property type="entry name" value="Sc_DH/Rdtase_CS"/>
</dbReference>
<reference evidence="5" key="1">
    <citation type="journal article" date="2023" name="J. Hosp. Infect.">
        <title>Cross-contamination of carbapenem-resistant Gram-negative bacteria between patients and hospital environment in the first year of a newly built surgical ward.</title>
        <authorList>
            <person name="Boutin S."/>
            <person name="Scherrer M."/>
            <person name="Spath I."/>
            <person name="Kocer K."/>
            <person name="Heeg K."/>
            <person name="Nurjadi D."/>
        </authorList>
    </citation>
    <scope>NUCLEOTIDE SEQUENCE</scope>
    <source>
        <strain evidence="5">KE10384</strain>
    </source>
</reference>
<keyword evidence="2" id="KW-0560">Oxidoreductase</keyword>
<reference evidence="4" key="2">
    <citation type="submission" date="2023-11" db="EMBL/GenBank/DDBJ databases">
        <title>Detection of rare carbapenemases in Enterobacterales - comparison of two colorimetric and two CIM-based carbapenemase assays.</title>
        <authorList>
            <person name="Schaffarczyk L."/>
            <person name="Noster J."/>
            <person name="Stelzer Y."/>
            <person name="Sattler J."/>
            <person name="Gatermann S."/>
            <person name="Hamprecht A."/>
        </authorList>
    </citation>
    <scope>NUCLEOTIDE SEQUENCE</scope>
    <source>
        <strain evidence="4">CIM-Cont-037</strain>
    </source>
</reference>
<dbReference type="PRINTS" id="PR00081">
    <property type="entry name" value="GDHRDH"/>
</dbReference>
<dbReference type="PANTHER" id="PTHR42879:SF2">
    <property type="entry name" value="3-OXOACYL-[ACYL-CARRIER-PROTEIN] REDUCTASE FABG"/>
    <property type="match status" value="1"/>
</dbReference>
<proteinExistence type="inferred from homology"/>
<dbReference type="PROSITE" id="PS00061">
    <property type="entry name" value="ADH_SHORT"/>
    <property type="match status" value="1"/>
</dbReference>
<dbReference type="InterPro" id="IPR050259">
    <property type="entry name" value="SDR"/>
</dbReference>
<accession>A0AAW9LUI1</accession>
<comment type="similarity">
    <text evidence="1">Belongs to the short-chain dehydrogenases/reductases (SDR) family.</text>
</comment>
<dbReference type="InterPro" id="IPR036291">
    <property type="entry name" value="NAD(P)-bd_dom_sf"/>
</dbReference>
<dbReference type="Pfam" id="PF13561">
    <property type="entry name" value="adh_short_C2"/>
    <property type="match status" value="1"/>
</dbReference>
<feature type="domain" description="Ketoreductase" evidence="3">
    <location>
        <begin position="10"/>
        <end position="194"/>
    </location>
</feature>
<dbReference type="Gene3D" id="3.40.50.720">
    <property type="entry name" value="NAD(P)-binding Rossmann-like Domain"/>
    <property type="match status" value="1"/>
</dbReference>
<dbReference type="Proteomes" id="UP001279012">
    <property type="component" value="Unassembled WGS sequence"/>
</dbReference>
<dbReference type="InterPro" id="IPR057326">
    <property type="entry name" value="KR_dom"/>
</dbReference>
<dbReference type="SMART" id="SM00822">
    <property type="entry name" value="PKS_KR"/>
    <property type="match status" value="1"/>
</dbReference>
<dbReference type="EMBL" id="JARELW010000009">
    <property type="protein sequence ID" value="MEA8801673.1"/>
    <property type="molecule type" value="Genomic_DNA"/>
</dbReference>
<sequence>MYKYNDLASKKVLITGASGDIGLAICGKFLEQKCIVYALYKSNDEPLLALKENHANGDLLHILPCDLTNREEVVALCERLTIDAGRLDVLVNNTGIVKDSLFASMSFDDFYSVININLLSLFRLTKEALMLLRSAESPVVINVASVAALVPSIGQANYCASKGAILSFTRTLAAELAPRGVRVNAVAPGMIESKMAKKVPRTVVREVTNSIPLKRLGKCDEVANVIVYLSSSASSYIIGQTIVVDGGMVMR</sequence>
<dbReference type="FunFam" id="3.40.50.720:FF:000173">
    <property type="entry name" value="3-oxoacyl-[acyl-carrier protein] reductase"/>
    <property type="match status" value="1"/>
</dbReference>
<dbReference type="PRINTS" id="PR00080">
    <property type="entry name" value="SDRFAMILY"/>
</dbReference>
<dbReference type="Proteomes" id="UP001303386">
    <property type="component" value="Unassembled WGS sequence"/>
</dbReference>
<protein>
    <submittedName>
        <fullName evidence="5">SDR family NAD(P)-dependent oxidoreductase</fullName>
    </submittedName>
</protein>
<dbReference type="NCBIfam" id="NF009466">
    <property type="entry name" value="PRK12826.1-2"/>
    <property type="match status" value="1"/>
</dbReference>
<evidence type="ECO:0000256" key="2">
    <source>
        <dbReference type="ARBA" id="ARBA00023002"/>
    </source>
</evidence>
<dbReference type="InterPro" id="IPR002347">
    <property type="entry name" value="SDR_fam"/>
</dbReference>